<accession>A0A193QJ92</accession>
<dbReference type="Pfam" id="PF06992">
    <property type="entry name" value="Phage_lambda_P"/>
    <property type="match status" value="1"/>
</dbReference>
<sequence length="214" mass="24814">MVKKLNNINQLGSMQSKKYGPQSLRNESEKAYRLWNIMGMIYLDRWMAKNGTTPLLTWKAAIGRLNDKQMSGVMDTCIARCSSGNSWPPDLAEFISIVSADMSETNPFGISLINLSEEFRCYCRDRGLYESVEQFPWSHPVMYWICTEVRQCMIQNRLTEAEVEKALSRELDKWSKAVAEGKDIPKPVLRLQDRSRPRPAWIDLLKIRPDVNYR</sequence>
<proteinExistence type="predicted"/>
<dbReference type="InterPro" id="IPR009731">
    <property type="entry name" value="P-like"/>
</dbReference>
<name>A0A193QJ92_SODGM</name>
<evidence type="ECO:0000313" key="2">
    <source>
        <dbReference type="Proteomes" id="UP000245838"/>
    </source>
</evidence>
<evidence type="ECO:0000313" key="1">
    <source>
        <dbReference type="EMBL" id="CRL45178.1"/>
    </source>
</evidence>
<dbReference type="AlphaFoldDB" id="A0A193QJ92"/>
<dbReference type="Proteomes" id="UP000245838">
    <property type="component" value="Chromosome sggmmb4_Chromosome"/>
</dbReference>
<dbReference type="GO" id="GO:0006270">
    <property type="term" value="P:DNA replication initiation"/>
    <property type="evidence" value="ECO:0007669"/>
    <property type="project" value="InterPro"/>
</dbReference>
<dbReference type="EMBL" id="LN854557">
    <property type="protein sequence ID" value="CRL45178.1"/>
    <property type="molecule type" value="Genomic_DNA"/>
</dbReference>
<reference evidence="1 2" key="1">
    <citation type="submission" date="2015-05" db="EMBL/GenBank/DDBJ databases">
        <authorList>
            <person name="Goodhead I."/>
        </authorList>
    </citation>
    <scope>NUCLEOTIDE SEQUENCE [LARGE SCALE GENOMIC DNA]</scope>
    <source>
        <strain evidence="2">morsitans</strain>
    </source>
</reference>
<organism evidence="1 2">
    <name type="scientific">Sodalis glossinidius (strain morsitans)</name>
    <dbReference type="NCBI Taxonomy" id="343509"/>
    <lineage>
        <taxon>Bacteria</taxon>
        <taxon>Pseudomonadati</taxon>
        <taxon>Pseudomonadota</taxon>
        <taxon>Gammaproteobacteria</taxon>
        <taxon>Enterobacterales</taxon>
        <taxon>Bruguierivoracaceae</taxon>
        <taxon>Sodalis</taxon>
    </lineage>
</organism>
<gene>
    <name evidence="1" type="ORF">SGGMMB4_02724</name>
</gene>
<protein>
    <submittedName>
        <fullName evidence="1">Replication protein P</fullName>
    </submittedName>
</protein>